<dbReference type="Proteomes" id="UP000268229">
    <property type="component" value="Chromosome"/>
</dbReference>
<gene>
    <name evidence="1" type="ORF">NCTC12227_01263</name>
</gene>
<dbReference type="AlphaFoldDB" id="A0A3S5A449"/>
<evidence type="ECO:0000313" key="1">
    <source>
        <dbReference type="EMBL" id="VEJ21521.1"/>
    </source>
</evidence>
<proteinExistence type="predicted"/>
<sequence length="66" mass="7749">MRMRVFVLAAVLVGGTYYLQESPELKQSIKQTFSRENLFEVKFKDAEKQKEYEKNKSSLFYSSSQS</sequence>
<dbReference type="OrthoDB" id="8605758at2"/>
<evidence type="ECO:0000313" key="2">
    <source>
        <dbReference type="Proteomes" id="UP000268229"/>
    </source>
</evidence>
<protein>
    <submittedName>
        <fullName evidence="1">Uncharacterized protein</fullName>
    </submittedName>
</protein>
<reference evidence="1 2" key="1">
    <citation type="submission" date="2018-12" db="EMBL/GenBank/DDBJ databases">
        <authorList>
            <consortium name="Pathogen Informatics"/>
        </authorList>
    </citation>
    <scope>NUCLEOTIDE SEQUENCE [LARGE SCALE GENOMIC DNA]</scope>
    <source>
        <strain evidence="1 2">NCTC12227</strain>
    </source>
</reference>
<dbReference type="KEGG" id="nani:NCTC12227_01263"/>
<name>A0A3S5A449_9NEIS</name>
<organism evidence="1 2">
    <name type="scientific">Neisseria animaloris</name>
    <dbReference type="NCBI Taxonomy" id="326522"/>
    <lineage>
        <taxon>Bacteria</taxon>
        <taxon>Pseudomonadati</taxon>
        <taxon>Pseudomonadota</taxon>
        <taxon>Betaproteobacteria</taxon>
        <taxon>Neisseriales</taxon>
        <taxon>Neisseriaceae</taxon>
        <taxon>Neisseria</taxon>
    </lineage>
</organism>
<dbReference type="EMBL" id="LR134516">
    <property type="protein sequence ID" value="VEJ21521.1"/>
    <property type="molecule type" value="Genomic_DNA"/>
</dbReference>
<dbReference type="RefSeq" id="WP_107879559.1">
    <property type="nucleotide sequence ID" value="NZ_JBGNXI010000004.1"/>
</dbReference>
<keyword evidence="2" id="KW-1185">Reference proteome</keyword>
<accession>A0A3S5A449</accession>